<accession>A0A329RAG3</accession>
<dbReference type="PANTHER" id="PTHR23022:SF129">
    <property type="entry name" value="TRANSPOSABLE ELEMENT TC3 TRANSPOSASE"/>
    <property type="match status" value="1"/>
</dbReference>
<dbReference type="InterPro" id="IPR036397">
    <property type="entry name" value="RNaseH_sf"/>
</dbReference>
<dbReference type="OrthoDB" id="127927at2759"/>
<dbReference type="PANTHER" id="PTHR23022">
    <property type="entry name" value="TRANSPOSABLE ELEMENT-RELATED"/>
    <property type="match status" value="1"/>
</dbReference>
<evidence type="ECO:0000313" key="3">
    <source>
        <dbReference type="EMBL" id="RAW20258.1"/>
    </source>
</evidence>
<keyword evidence="4" id="KW-1185">Reference proteome</keyword>
<sequence>MVWGAFSSRGKSKLAVLSGTQNSVKYVQTLETYLLAFITEKHPRACFFQQDNCSIHVSNITKTWLDEQEFAVLPWPALSPDLILMENVWGKLTHLVYPGGKQYQTTEELTRAVLQAWDKIEHTHRFYARPVRYGIEGQW</sequence>
<evidence type="ECO:0000313" key="2">
    <source>
        <dbReference type="EMBL" id="KAG2905823.1"/>
    </source>
</evidence>
<dbReference type="Proteomes" id="UP000251314">
    <property type="component" value="Unassembled WGS sequence"/>
</dbReference>
<dbReference type="GO" id="GO:0003676">
    <property type="term" value="F:nucleic acid binding"/>
    <property type="evidence" value="ECO:0007669"/>
    <property type="project" value="InterPro"/>
</dbReference>
<dbReference type="VEuPathDB" id="FungiDB:PC110_g23300"/>
<dbReference type="STRING" id="29920.A0A329RAG3"/>
<dbReference type="InterPro" id="IPR038717">
    <property type="entry name" value="Tc1-like_DDE_dom"/>
</dbReference>
<protein>
    <recommendedName>
        <fullName evidence="1">Tc1-like transposase DDE domain-containing protein</fullName>
    </recommendedName>
</protein>
<dbReference type="EMBL" id="MJFZ01003157">
    <property type="protein sequence ID" value="RAW20258.1"/>
    <property type="molecule type" value="Genomic_DNA"/>
</dbReference>
<evidence type="ECO:0000259" key="1">
    <source>
        <dbReference type="Pfam" id="PF13358"/>
    </source>
</evidence>
<organism evidence="3 4">
    <name type="scientific">Phytophthora cactorum</name>
    <dbReference type="NCBI Taxonomy" id="29920"/>
    <lineage>
        <taxon>Eukaryota</taxon>
        <taxon>Sar</taxon>
        <taxon>Stramenopiles</taxon>
        <taxon>Oomycota</taxon>
        <taxon>Peronosporomycetes</taxon>
        <taxon>Peronosporales</taxon>
        <taxon>Peronosporaceae</taxon>
        <taxon>Phytophthora</taxon>
    </lineage>
</organism>
<dbReference type="InterPro" id="IPR052338">
    <property type="entry name" value="Transposase_5"/>
</dbReference>
<feature type="domain" description="Tc1-like transposase DDE" evidence="1">
    <location>
        <begin position="2"/>
        <end position="107"/>
    </location>
</feature>
<dbReference type="AlphaFoldDB" id="A0A329RAG3"/>
<dbReference type="Pfam" id="PF13358">
    <property type="entry name" value="DDE_3"/>
    <property type="match status" value="1"/>
</dbReference>
<evidence type="ECO:0000313" key="4">
    <source>
        <dbReference type="Proteomes" id="UP000251314"/>
    </source>
</evidence>
<dbReference type="EMBL" id="RCMK01000979">
    <property type="protein sequence ID" value="KAG2905823.1"/>
    <property type="molecule type" value="Genomic_DNA"/>
</dbReference>
<reference evidence="2" key="2">
    <citation type="submission" date="2018-10" db="EMBL/GenBank/DDBJ databases">
        <title>Effector identification in a new, highly contiguous assembly of the strawberry crown rot pathogen Phytophthora cactorum.</title>
        <authorList>
            <person name="Armitage A.D."/>
            <person name="Nellist C.F."/>
            <person name="Bates H."/>
            <person name="Vickerstaff R.J."/>
            <person name="Harrison R.J."/>
        </authorList>
    </citation>
    <scope>NUCLEOTIDE SEQUENCE</scope>
    <source>
        <strain evidence="2">4040</strain>
    </source>
</reference>
<dbReference type="Proteomes" id="UP000736787">
    <property type="component" value="Unassembled WGS sequence"/>
</dbReference>
<gene>
    <name evidence="3" type="ORF">PC110_g23300</name>
    <name evidence="2" type="ORF">PC117_g20657</name>
</gene>
<name>A0A329RAG3_9STRA</name>
<comment type="caution">
    <text evidence="3">The sequence shown here is derived from an EMBL/GenBank/DDBJ whole genome shotgun (WGS) entry which is preliminary data.</text>
</comment>
<dbReference type="Gene3D" id="3.30.420.10">
    <property type="entry name" value="Ribonuclease H-like superfamily/Ribonuclease H"/>
    <property type="match status" value="1"/>
</dbReference>
<proteinExistence type="predicted"/>
<reference evidence="3 4" key="1">
    <citation type="submission" date="2018-01" db="EMBL/GenBank/DDBJ databases">
        <title>Draft genome of the strawberry crown rot pathogen Phytophthora cactorum.</title>
        <authorList>
            <person name="Armitage A.D."/>
            <person name="Lysoe E."/>
            <person name="Nellist C.F."/>
            <person name="Harrison R.J."/>
            <person name="Brurberg M.B."/>
        </authorList>
    </citation>
    <scope>NUCLEOTIDE SEQUENCE [LARGE SCALE GENOMIC DNA]</scope>
    <source>
        <strain evidence="3 4">10300</strain>
    </source>
</reference>